<keyword evidence="8" id="KW-0963">Cytoplasm</keyword>
<name>A0ABV7C4F0_9VIBR</name>
<dbReference type="Proteomes" id="UP001595384">
    <property type="component" value="Unassembled WGS sequence"/>
</dbReference>
<comment type="function">
    <text evidence="8">Transfers the 4'-phosphopantetheine moiety from coenzyme A to a Ser of acyl-carrier-protein.</text>
</comment>
<keyword evidence="4 8" id="KW-0276">Fatty acid metabolism</keyword>
<keyword evidence="3 8" id="KW-0479">Metal-binding</keyword>
<evidence type="ECO:0000256" key="1">
    <source>
        <dbReference type="ARBA" id="ARBA00022516"/>
    </source>
</evidence>
<comment type="subcellular location">
    <subcellularLocation>
        <location evidence="8">Cytoplasm</location>
    </subcellularLocation>
</comment>
<evidence type="ECO:0000256" key="2">
    <source>
        <dbReference type="ARBA" id="ARBA00022679"/>
    </source>
</evidence>
<sequence length="128" mass="13874">MVIGLGTDICEIERIERVLERTGQAFAARILTPNELESFTHSKQPARYLAKRFAVKEAASKALGTGIAKGVSFQDFAIRHDELGKPMLVVSGAAERWSTSKGIVHYHVSISDEKQYAVATVIAESAGA</sequence>
<dbReference type="EMBL" id="JBHRSE010000007">
    <property type="protein sequence ID" value="MFC3022513.1"/>
    <property type="molecule type" value="Genomic_DNA"/>
</dbReference>
<accession>A0ABV7C4F0</accession>
<gene>
    <name evidence="8 10" type="primary">acpS</name>
    <name evidence="10" type="ORF">ACFODT_01495</name>
</gene>
<keyword evidence="5 8" id="KW-0460">Magnesium</keyword>
<feature type="binding site" evidence="8">
    <location>
        <position position="57"/>
    </location>
    <ligand>
        <name>Mg(2+)</name>
        <dbReference type="ChEBI" id="CHEBI:18420"/>
    </ligand>
</feature>
<keyword evidence="6 8" id="KW-0443">Lipid metabolism</keyword>
<dbReference type="HAMAP" id="MF_00101">
    <property type="entry name" value="AcpS"/>
    <property type="match status" value="1"/>
</dbReference>
<feature type="binding site" evidence="8">
    <location>
        <position position="8"/>
    </location>
    <ligand>
        <name>Mg(2+)</name>
        <dbReference type="ChEBI" id="CHEBI:18420"/>
    </ligand>
</feature>
<comment type="similarity">
    <text evidence="8">Belongs to the P-Pant transferase superfamily. AcpS family.</text>
</comment>
<evidence type="ECO:0000256" key="3">
    <source>
        <dbReference type="ARBA" id="ARBA00022723"/>
    </source>
</evidence>
<dbReference type="InterPro" id="IPR002582">
    <property type="entry name" value="ACPS"/>
</dbReference>
<dbReference type="SUPFAM" id="SSF56214">
    <property type="entry name" value="4'-phosphopantetheinyl transferase"/>
    <property type="match status" value="1"/>
</dbReference>
<reference evidence="11" key="1">
    <citation type="journal article" date="2019" name="Int. J. Syst. Evol. Microbiol.">
        <title>The Global Catalogue of Microorganisms (GCM) 10K type strain sequencing project: providing services to taxonomists for standard genome sequencing and annotation.</title>
        <authorList>
            <consortium name="The Broad Institute Genomics Platform"/>
            <consortium name="The Broad Institute Genome Sequencing Center for Infectious Disease"/>
            <person name="Wu L."/>
            <person name="Ma J."/>
        </authorList>
    </citation>
    <scope>NUCLEOTIDE SEQUENCE [LARGE SCALE GENOMIC DNA]</scope>
    <source>
        <strain evidence="11">KCTC 62784</strain>
    </source>
</reference>
<protein>
    <recommendedName>
        <fullName evidence="8">Holo-[acyl-carrier-protein] synthase</fullName>
        <shortName evidence="8">Holo-ACP synthase</shortName>
        <ecNumber evidence="8">2.7.8.7</ecNumber>
    </recommendedName>
    <alternativeName>
        <fullName evidence="8">4'-phosphopantetheinyl transferase AcpS</fullName>
    </alternativeName>
</protein>
<evidence type="ECO:0000256" key="8">
    <source>
        <dbReference type="HAMAP-Rule" id="MF_00101"/>
    </source>
</evidence>
<keyword evidence="7 8" id="KW-0275">Fatty acid biosynthesis</keyword>
<comment type="catalytic activity">
    <reaction evidence="8">
        <text>apo-[ACP] + CoA = holo-[ACP] + adenosine 3',5'-bisphosphate + H(+)</text>
        <dbReference type="Rhea" id="RHEA:12068"/>
        <dbReference type="Rhea" id="RHEA-COMP:9685"/>
        <dbReference type="Rhea" id="RHEA-COMP:9690"/>
        <dbReference type="ChEBI" id="CHEBI:15378"/>
        <dbReference type="ChEBI" id="CHEBI:29999"/>
        <dbReference type="ChEBI" id="CHEBI:57287"/>
        <dbReference type="ChEBI" id="CHEBI:58343"/>
        <dbReference type="ChEBI" id="CHEBI:64479"/>
        <dbReference type="EC" id="2.7.8.7"/>
    </reaction>
</comment>
<organism evidence="10 11">
    <name type="scientific">Vibrio zhugei</name>
    <dbReference type="NCBI Taxonomy" id="2479546"/>
    <lineage>
        <taxon>Bacteria</taxon>
        <taxon>Pseudomonadati</taxon>
        <taxon>Pseudomonadota</taxon>
        <taxon>Gammaproteobacteria</taxon>
        <taxon>Vibrionales</taxon>
        <taxon>Vibrionaceae</taxon>
        <taxon>Vibrio</taxon>
    </lineage>
</organism>
<dbReference type="InterPro" id="IPR037143">
    <property type="entry name" value="4-PPantetheinyl_Trfase_dom_sf"/>
</dbReference>
<comment type="cofactor">
    <cofactor evidence="8">
        <name>Mg(2+)</name>
        <dbReference type="ChEBI" id="CHEBI:18420"/>
    </cofactor>
</comment>
<evidence type="ECO:0000256" key="6">
    <source>
        <dbReference type="ARBA" id="ARBA00023098"/>
    </source>
</evidence>
<evidence type="ECO:0000256" key="5">
    <source>
        <dbReference type="ARBA" id="ARBA00022842"/>
    </source>
</evidence>
<evidence type="ECO:0000256" key="4">
    <source>
        <dbReference type="ARBA" id="ARBA00022832"/>
    </source>
</evidence>
<dbReference type="InterPro" id="IPR008278">
    <property type="entry name" value="4-PPantetheinyl_Trfase_dom"/>
</dbReference>
<dbReference type="NCBIfam" id="TIGR00556">
    <property type="entry name" value="pantethn_trn"/>
    <property type="match status" value="1"/>
</dbReference>
<dbReference type="InterPro" id="IPR004568">
    <property type="entry name" value="Ppantetheine-prot_Trfase_dom"/>
</dbReference>
<dbReference type="RefSeq" id="WP_123016877.1">
    <property type="nucleotide sequence ID" value="NZ_AP024911.1"/>
</dbReference>
<dbReference type="GO" id="GO:0008897">
    <property type="term" value="F:holo-[acyl-carrier-protein] synthase activity"/>
    <property type="evidence" value="ECO:0007669"/>
    <property type="project" value="UniProtKB-EC"/>
</dbReference>
<evidence type="ECO:0000259" key="9">
    <source>
        <dbReference type="Pfam" id="PF01648"/>
    </source>
</evidence>
<evidence type="ECO:0000313" key="11">
    <source>
        <dbReference type="Proteomes" id="UP001595384"/>
    </source>
</evidence>
<keyword evidence="1 8" id="KW-0444">Lipid biosynthesis</keyword>
<comment type="caution">
    <text evidence="10">The sequence shown here is derived from an EMBL/GenBank/DDBJ whole genome shotgun (WGS) entry which is preliminary data.</text>
</comment>
<keyword evidence="2 8" id="KW-0808">Transferase</keyword>
<evidence type="ECO:0000256" key="7">
    <source>
        <dbReference type="ARBA" id="ARBA00023160"/>
    </source>
</evidence>
<keyword evidence="11" id="KW-1185">Reference proteome</keyword>
<proteinExistence type="inferred from homology"/>
<dbReference type="Gene3D" id="3.90.470.20">
    <property type="entry name" value="4'-phosphopantetheinyl transferase domain"/>
    <property type="match status" value="1"/>
</dbReference>
<dbReference type="NCBIfam" id="TIGR00516">
    <property type="entry name" value="acpS"/>
    <property type="match status" value="1"/>
</dbReference>
<dbReference type="EC" id="2.7.8.7" evidence="8"/>
<feature type="domain" description="4'-phosphopantetheinyl transferase" evidence="9">
    <location>
        <begin position="4"/>
        <end position="120"/>
    </location>
</feature>
<evidence type="ECO:0000313" key="10">
    <source>
        <dbReference type="EMBL" id="MFC3022513.1"/>
    </source>
</evidence>
<dbReference type="Pfam" id="PF01648">
    <property type="entry name" value="ACPS"/>
    <property type="match status" value="1"/>
</dbReference>